<organism evidence="1 2">
    <name type="scientific">Enhygromyxa salina</name>
    <dbReference type="NCBI Taxonomy" id="215803"/>
    <lineage>
        <taxon>Bacteria</taxon>
        <taxon>Pseudomonadati</taxon>
        <taxon>Myxococcota</taxon>
        <taxon>Polyangia</taxon>
        <taxon>Nannocystales</taxon>
        <taxon>Nannocystaceae</taxon>
        <taxon>Enhygromyxa</taxon>
    </lineage>
</organism>
<dbReference type="Proteomes" id="UP000031599">
    <property type="component" value="Unassembled WGS sequence"/>
</dbReference>
<evidence type="ECO:0000313" key="1">
    <source>
        <dbReference type="EMBL" id="KIG16778.1"/>
    </source>
</evidence>
<evidence type="ECO:0000313" key="2">
    <source>
        <dbReference type="Proteomes" id="UP000031599"/>
    </source>
</evidence>
<dbReference type="AlphaFoldDB" id="A0A0C2A079"/>
<dbReference type="EMBL" id="JMCC02000032">
    <property type="protein sequence ID" value="KIG16778.1"/>
    <property type="molecule type" value="Genomic_DNA"/>
</dbReference>
<protein>
    <submittedName>
        <fullName evidence="1">Uncharacterized protein</fullName>
    </submittedName>
</protein>
<accession>A0A0C2A079</accession>
<comment type="caution">
    <text evidence="1">The sequence shown here is derived from an EMBL/GenBank/DDBJ whole genome shotgun (WGS) entry which is preliminary data.</text>
</comment>
<proteinExistence type="predicted"/>
<reference evidence="1 2" key="1">
    <citation type="submission" date="2014-12" db="EMBL/GenBank/DDBJ databases">
        <title>Genome assembly of Enhygromyxa salina DSM 15201.</title>
        <authorList>
            <person name="Sharma G."/>
            <person name="Subramanian S."/>
        </authorList>
    </citation>
    <scope>NUCLEOTIDE SEQUENCE [LARGE SCALE GENOMIC DNA]</scope>
    <source>
        <strain evidence="1 2">DSM 15201</strain>
    </source>
</reference>
<sequence>MLPLLGCGPGSIGDGGTFRITAVDFDGDATLTLTFSHPVANVDAIDPNDFRISVAQTYSITYTDPDYGTYTYAGTFYSDLGAFGYNYQYEYTRFEIVSATLGADNQIRLEGQFAFGDDVCEQLAYAQQQFEMYLAQYPGSKVEIGMFLHYAAGDIPVLSERDETIANIGAQWVLTESLYMQNDVYGFPNLQPRLEIPCP</sequence>
<gene>
    <name evidence="1" type="ORF">DB30_04122</name>
</gene>
<name>A0A0C2A079_9BACT</name>